<accession>A0A9P4LMT4</accession>
<keyword evidence="1" id="KW-0732">Signal</keyword>
<dbReference type="OrthoDB" id="3904217at2759"/>
<evidence type="ECO:0000313" key="4">
    <source>
        <dbReference type="Proteomes" id="UP000799777"/>
    </source>
</evidence>
<dbReference type="EMBL" id="ML978168">
    <property type="protein sequence ID" value="KAF2033076.1"/>
    <property type="molecule type" value="Genomic_DNA"/>
</dbReference>
<sequence length="192" mass="20699">MLFRHLPAVFVACASLASAIPPSGARVEKRCTEHEIIKTFAGTYSLVNTSSALNGSPIPDEAYGEALVGFLIYTATGWISATITATEPEFRPNLTFPYKANDTDSDWAAVGKHSIGYAGPLRINTALPYNETNGQVFHGPLTVANVPTWQGASQPRNYTIIEEGGETYLKIGSNRGGGYTGTLLWKKVKTEE</sequence>
<reference evidence="3" key="1">
    <citation type="journal article" date="2020" name="Stud. Mycol.">
        <title>101 Dothideomycetes genomes: a test case for predicting lifestyles and emergence of pathogens.</title>
        <authorList>
            <person name="Haridas S."/>
            <person name="Albert R."/>
            <person name="Binder M."/>
            <person name="Bloem J."/>
            <person name="Labutti K."/>
            <person name="Salamov A."/>
            <person name="Andreopoulos B."/>
            <person name="Baker S."/>
            <person name="Barry K."/>
            <person name="Bills G."/>
            <person name="Bluhm B."/>
            <person name="Cannon C."/>
            <person name="Castanera R."/>
            <person name="Culley D."/>
            <person name="Daum C."/>
            <person name="Ezra D."/>
            <person name="Gonzalez J."/>
            <person name="Henrissat B."/>
            <person name="Kuo A."/>
            <person name="Liang C."/>
            <person name="Lipzen A."/>
            <person name="Lutzoni F."/>
            <person name="Magnuson J."/>
            <person name="Mondo S."/>
            <person name="Nolan M."/>
            <person name="Ohm R."/>
            <person name="Pangilinan J."/>
            <person name="Park H.-J."/>
            <person name="Ramirez L."/>
            <person name="Alfaro M."/>
            <person name="Sun H."/>
            <person name="Tritt A."/>
            <person name="Yoshinaga Y."/>
            <person name="Zwiers L.-H."/>
            <person name="Turgeon B."/>
            <person name="Goodwin S."/>
            <person name="Spatafora J."/>
            <person name="Crous P."/>
            <person name="Grigoriev I."/>
        </authorList>
    </citation>
    <scope>NUCLEOTIDE SEQUENCE</scope>
    <source>
        <strain evidence="3">CBS 110217</strain>
    </source>
</reference>
<feature type="chain" id="PRO_5040490288" description="Lipocalin-like domain-containing protein" evidence="1">
    <location>
        <begin position="20"/>
        <end position="192"/>
    </location>
</feature>
<comment type="caution">
    <text evidence="3">The sequence shown here is derived from an EMBL/GenBank/DDBJ whole genome shotgun (WGS) entry which is preliminary data.</text>
</comment>
<evidence type="ECO:0000256" key="1">
    <source>
        <dbReference type="SAM" id="SignalP"/>
    </source>
</evidence>
<dbReference type="Proteomes" id="UP000799777">
    <property type="component" value="Unassembled WGS sequence"/>
</dbReference>
<dbReference type="AlphaFoldDB" id="A0A9P4LMT4"/>
<dbReference type="InterPro" id="IPR024311">
    <property type="entry name" value="Lipocalin-like"/>
</dbReference>
<feature type="domain" description="Lipocalin-like" evidence="2">
    <location>
        <begin position="42"/>
        <end position="187"/>
    </location>
</feature>
<feature type="signal peptide" evidence="1">
    <location>
        <begin position="1"/>
        <end position="19"/>
    </location>
</feature>
<keyword evidence="4" id="KW-1185">Reference proteome</keyword>
<evidence type="ECO:0000313" key="3">
    <source>
        <dbReference type="EMBL" id="KAF2033076.1"/>
    </source>
</evidence>
<protein>
    <recommendedName>
        <fullName evidence="2">Lipocalin-like domain-containing protein</fullName>
    </recommendedName>
</protein>
<dbReference type="Pfam" id="PF13924">
    <property type="entry name" value="Lipocalin_5"/>
    <property type="match status" value="1"/>
</dbReference>
<evidence type="ECO:0000259" key="2">
    <source>
        <dbReference type="Pfam" id="PF13924"/>
    </source>
</evidence>
<proteinExistence type="predicted"/>
<gene>
    <name evidence="3" type="ORF">EK21DRAFT_59186</name>
</gene>
<organism evidence="3 4">
    <name type="scientific">Setomelanomma holmii</name>
    <dbReference type="NCBI Taxonomy" id="210430"/>
    <lineage>
        <taxon>Eukaryota</taxon>
        <taxon>Fungi</taxon>
        <taxon>Dikarya</taxon>
        <taxon>Ascomycota</taxon>
        <taxon>Pezizomycotina</taxon>
        <taxon>Dothideomycetes</taxon>
        <taxon>Pleosporomycetidae</taxon>
        <taxon>Pleosporales</taxon>
        <taxon>Pleosporineae</taxon>
        <taxon>Phaeosphaeriaceae</taxon>
        <taxon>Setomelanomma</taxon>
    </lineage>
</organism>
<name>A0A9P4LMT4_9PLEO</name>